<dbReference type="InterPro" id="IPR045210">
    <property type="entry name" value="RING-Ubox_PUB"/>
</dbReference>
<proteinExistence type="predicted"/>
<evidence type="ECO:0000256" key="6">
    <source>
        <dbReference type="ARBA" id="ARBA00022786"/>
    </source>
</evidence>
<evidence type="ECO:0000256" key="9">
    <source>
        <dbReference type="SAM" id="MobiDB-lite"/>
    </source>
</evidence>
<protein>
    <recommendedName>
        <fullName evidence="3">RING-type E3 ubiquitin transferase</fullName>
        <ecNumber evidence="3">2.3.2.27</ecNumber>
    </recommendedName>
</protein>
<sequence>MDRDEICFFDLIDRSRVLALYATEVERHDDENQNTSGDGDEVPSKRKGTVLTRVWDLLGGDQIVVRCNMLGQPIEKEGGLLGQFLGTIARNGGYCPVGAKNWREVKKNNAETIIQFIQTKFLYPHSCEKWILKSIGRDWRKYKATLKKSLFNPKKKKSVLNKRCPDDIDEDQWKALVKYWKSSEGQTLSEKNKISCQMKKTTHTASTKSYARWYEDMVELEHLLDTQPELAQNSEGGVALEETHMLEEIRQLKEHSRMQDKVIEELKNNQRHHENQEATMGNCARSDHNNSQNQAVLSKRKRVHCVAPNQNDGFLEHRDELNKEKSESEYSDDDSLLLSTTSKTTKKQKGHHGGPGETTTIAHQEVAHDKVTCNKRQAPKQLPVMKVAPGGDSEPEPEADPSEASGRQLSDEALVEDLLAAVASARSFQEFRRSQRKESFGLQRWLQLVLPLIQEIHEIGPSLTDDAYRCLALLGRAFHAARRLLRCCHDGSKIFLALESEAVLGRFRAVYEKMNLALDGMPYSEIGISDEVKEQVELINAQLKRCKKRSDTQDMELSMDFMMILQNKEDGNADRAILERLAKKLELQSLADLRAETMAIKKLINERNGQQLESTKHIIELLNKFKEIAGIDEKNILGDVSIPKYLEKCPSLMIPNEFLCPISLEIMTDPVIIASGRTYERRSIQKWLDAGQRTCPKTQQPLAHLSLAPNFAVKNLILQWCEKNKVEIQMGESEPVAEQEDRKEDIPKLVKDLSSVHLDVQRKAAKKIRTLSKENPENRALVIENGGLPALISLVSYPDKKIQENTVTALLNLSIDETSKVLIAKGGALPLIIEVLRNGSVEAPLVALLRDGTIRGKKDAATALFNLILNHPNKLRAIEAGIVATLLKILGDKKLDMIDEALSIFLLLASHPGCRSEVGTTSFVEIFVQITKEGTPKNKECALSVLLELGLHNNSLMVHALGLGLQEHLSDIAKTGTSRAQRKANSLIQLSRKCS</sequence>
<dbReference type="FunFam" id="3.30.40.10:FF:000335">
    <property type="entry name" value="RING-type E3 ubiquitin transferase"/>
    <property type="match status" value="1"/>
</dbReference>
<evidence type="ECO:0000256" key="7">
    <source>
        <dbReference type="PROSITE-ProRule" id="PRU00259"/>
    </source>
</evidence>
<dbReference type="InterPro" id="IPR000225">
    <property type="entry name" value="Armadillo"/>
</dbReference>
<dbReference type="SUPFAM" id="SSF48371">
    <property type="entry name" value="ARM repeat"/>
    <property type="match status" value="1"/>
</dbReference>
<dbReference type="InterPro" id="IPR057623">
    <property type="entry name" value="PUB12-19-like_N"/>
</dbReference>
<evidence type="ECO:0000313" key="11">
    <source>
        <dbReference type="EMBL" id="CAD6338208.1"/>
    </source>
</evidence>
<feature type="coiled-coil region" evidence="8">
    <location>
        <begin position="529"/>
        <end position="588"/>
    </location>
</feature>
<dbReference type="PROSITE" id="PS50176">
    <property type="entry name" value="ARM_REPEAT"/>
    <property type="match status" value="2"/>
</dbReference>
<reference evidence="11" key="1">
    <citation type="submission" date="2020-10" db="EMBL/GenBank/DDBJ databases">
        <authorList>
            <person name="Han B."/>
            <person name="Lu T."/>
            <person name="Zhao Q."/>
            <person name="Huang X."/>
            <person name="Zhao Y."/>
        </authorList>
    </citation>
    <scope>NUCLEOTIDE SEQUENCE</scope>
</reference>
<dbReference type="PROSITE" id="PS51698">
    <property type="entry name" value="U_BOX"/>
    <property type="match status" value="1"/>
</dbReference>
<feature type="repeat" description="ARM" evidence="7">
    <location>
        <begin position="786"/>
        <end position="828"/>
    </location>
</feature>
<dbReference type="GO" id="GO:0061630">
    <property type="term" value="F:ubiquitin protein ligase activity"/>
    <property type="evidence" value="ECO:0007669"/>
    <property type="project" value="UniProtKB-EC"/>
</dbReference>
<feature type="region of interest" description="Disordered" evidence="9">
    <location>
        <begin position="372"/>
        <end position="407"/>
    </location>
</feature>
<dbReference type="SMART" id="SM00504">
    <property type="entry name" value="Ubox"/>
    <property type="match status" value="1"/>
</dbReference>
<dbReference type="Pfam" id="PF25368">
    <property type="entry name" value="PUB10_N"/>
    <property type="match status" value="1"/>
</dbReference>
<dbReference type="InterPro" id="IPR016024">
    <property type="entry name" value="ARM-type_fold"/>
</dbReference>
<accession>A0A811SCB2</accession>
<dbReference type="Pfam" id="PF04564">
    <property type="entry name" value="U-box"/>
    <property type="match status" value="1"/>
</dbReference>
<evidence type="ECO:0000256" key="1">
    <source>
        <dbReference type="ARBA" id="ARBA00000900"/>
    </source>
</evidence>
<feature type="repeat" description="ARM" evidence="7">
    <location>
        <begin position="744"/>
        <end position="786"/>
    </location>
</feature>
<dbReference type="GO" id="GO:0016567">
    <property type="term" value="P:protein ubiquitination"/>
    <property type="evidence" value="ECO:0007669"/>
    <property type="project" value="UniProtKB-UniPathway"/>
</dbReference>
<dbReference type="SUPFAM" id="SSF57850">
    <property type="entry name" value="RING/U-box"/>
    <property type="match status" value="1"/>
</dbReference>
<feature type="region of interest" description="Disordered" evidence="9">
    <location>
        <begin position="268"/>
        <end position="303"/>
    </location>
</feature>
<dbReference type="AlphaFoldDB" id="A0A811SCB2"/>
<evidence type="ECO:0000256" key="2">
    <source>
        <dbReference type="ARBA" id="ARBA00004906"/>
    </source>
</evidence>
<feature type="region of interest" description="Disordered" evidence="9">
    <location>
        <begin position="342"/>
        <end position="361"/>
    </location>
</feature>
<dbReference type="Proteomes" id="UP000604825">
    <property type="component" value="Unassembled WGS sequence"/>
</dbReference>
<dbReference type="Pfam" id="PF00514">
    <property type="entry name" value="Arm"/>
    <property type="match status" value="1"/>
</dbReference>
<dbReference type="OrthoDB" id="7537227at2759"/>
<evidence type="ECO:0000256" key="3">
    <source>
        <dbReference type="ARBA" id="ARBA00012483"/>
    </source>
</evidence>
<evidence type="ECO:0000256" key="5">
    <source>
        <dbReference type="ARBA" id="ARBA00022737"/>
    </source>
</evidence>
<dbReference type="SMART" id="SM00185">
    <property type="entry name" value="ARM"/>
    <property type="match status" value="3"/>
</dbReference>
<dbReference type="Gene3D" id="1.25.10.10">
    <property type="entry name" value="Leucine-rich Repeat Variant"/>
    <property type="match status" value="2"/>
</dbReference>
<evidence type="ECO:0000256" key="8">
    <source>
        <dbReference type="SAM" id="Coils"/>
    </source>
</evidence>
<dbReference type="UniPathway" id="UPA00143"/>
<evidence type="ECO:0000313" key="12">
    <source>
        <dbReference type="Proteomes" id="UP000604825"/>
    </source>
</evidence>
<evidence type="ECO:0000256" key="4">
    <source>
        <dbReference type="ARBA" id="ARBA00022679"/>
    </source>
</evidence>
<dbReference type="PANTHER" id="PTHR23315:SF49">
    <property type="entry name" value="RING-TYPE E3 UBIQUITIN TRANSFERASE"/>
    <property type="match status" value="1"/>
</dbReference>
<comment type="catalytic activity">
    <reaction evidence="1">
        <text>S-ubiquitinyl-[E2 ubiquitin-conjugating enzyme]-L-cysteine + [acceptor protein]-L-lysine = [E2 ubiquitin-conjugating enzyme]-L-cysteine + N(6)-ubiquitinyl-[acceptor protein]-L-lysine.</text>
        <dbReference type="EC" id="2.3.2.27"/>
    </reaction>
</comment>
<gene>
    <name evidence="11" type="ORF">NCGR_LOCUS62306</name>
</gene>
<dbReference type="CDD" id="cd16664">
    <property type="entry name" value="RING-Ubox_PUB"/>
    <property type="match status" value="1"/>
</dbReference>
<dbReference type="PANTHER" id="PTHR23315">
    <property type="entry name" value="U BOX DOMAIN-CONTAINING"/>
    <property type="match status" value="1"/>
</dbReference>
<dbReference type="Gene3D" id="3.30.40.10">
    <property type="entry name" value="Zinc/RING finger domain, C3HC4 (zinc finger)"/>
    <property type="match status" value="1"/>
</dbReference>
<dbReference type="EC" id="2.3.2.27" evidence="3"/>
<dbReference type="InterPro" id="IPR003613">
    <property type="entry name" value="Ubox_domain"/>
</dbReference>
<dbReference type="InterPro" id="IPR011989">
    <property type="entry name" value="ARM-like"/>
</dbReference>
<keyword evidence="8" id="KW-0175">Coiled coil</keyword>
<keyword evidence="6" id="KW-0833">Ubl conjugation pathway</keyword>
<comment type="pathway">
    <text evidence="2">Protein modification; protein ubiquitination.</text>
</comment>
<feature type="domain" description="U-box" evidence="10">
    <location>
        <begin position="653"/>
        <end position="727"/>
    </location>
</feature>
<dbReference type="InterPro" id="IPR013083">
    <property type="entry name" value="Znf_RING/FYVE/PHD"/>
</dbReference>
<organism evidence="11 12">
    <name type="scientific">Miscanthus lutarioriparius</name>
    <dbReference type="NCBI Taxonomy" id="422564"/>
    <lineage>
        <taxon>Eukaryota</taxon>
        <taxon>Viridiplantae</taxon>
        <taxon>Streptophyta</taxon>
        <taxon>Embryophyta</taxon>
        <taxon>Tracheophyta</taxon>
        <taxon>Spermatophyta</taxon>
        <taxon>Magnoliopsida</taxon>
        <taxon>Liliopsida</taxon>
        <taxon>Poales</taxon>
        <taxon>Poaceae</taxon>
        <taxon>PACMAD clade</taxon>
        <taxon>Panicoideae</taxon>
        <taxon>Andropogonodae</taxon>
        <taxon>Andropogoneae</taxon>
        <taxon>Saccharinae</taxon>
        <taxon>Miscanthus</taxon>
    </lineage>
</organism>
<comment type="caution">
    <text evidence="11">The sequence shown here is derived from an EMBL/GenBank/DDBJ whole genome shotgun (WGS) entry which is preliminary data.</text>
</comment>
<keyword evidence="12" id="KW-1185">Reference proteome</keyword>
<keyword evidence="4" id="KW-0808">Transferase</keyword>
<name>A0A811SCB2_9POAL</name>
<keyword evidence="5" id="KW-0677">Repeat</keyword>
<dbReference type="EMBL" id="CAJGYO010000019">
    <property type="protein sequence ID" value="CAD6338208.1"/>
    <property type="molecule type" value="Genomic_DNA"/>
</dbReference>
<evidence type="ECO:0000259" key="10">
    <source>
        <dbReference type="PROSITE" id="PS51698"/>
    </source>
</evidence>